<name>A0A0M3I237_ASCLU</name>
<organism evidence="1 2">
    <name type="scientific">Ascaris lumbricoides</name>
    <name type="common">Giant roundworm</name>
    <dbReference type="NCBI Taxonomy" id="6252"/>
    <lineage>
        <taxon>Eukaryota</taxon>
        <taxon>Metazoa</taxon>
        <taxon>Ecdysozoa</taxon>
        <taxon>Nematoda</taxon>
        <taxon>Chromadorea</taxon>
        <taxon>Rhabditida</taxon>
        <taxon>Spirurina</taxon>
        <taxon>Ascaridomorpha</taxon>
        <taxon>Ascaridoidea</taxon>
        <taxon>Ascarididae</taxon>
        <taxon>Ascaris</taxon>
    </lineage>
</organism>
<keyword evidence="1" id="KW-1185">Reference proteome</keyword>
<dbReference type="PANTHER" id="PTHR13608:SF3">
    <property type="entry name" value="ARMADILLO-LIKE HELICAL DOMAIN-CONTAINING PROTEIN 3"/>
    <property type="match status" value="1"/>
</dbReference>
<accession>A0A0M3I237</accession>
<proteinExistence type="predicted"/>
<dbReference type="InterPro" id="IPR039868">
    <property type="entry name" value="ARMD3-like"/>
</dbReference>
<dbReference type="WBParaSite" id="ALUE_0001047001-mRNA-1">
    <property type="protein sequence ID" value="ALUE_0001047001-mRNA-1"/>
    <property type="gene ID" value="ALUE_0001047001"/>
</dbReference>
<dbReference type="Proteomes" id="UP000036681">
    <property type="component" value="Unplaced"/>
</dbReference>
<sequence length="293" mass="33582">MEKGIPKLAYFINTLFVDEQTEAIDWMQLFTLRYSSELLISTFTREQTEAIDWMQLFTLRYSSELLISTFTRVENDLYTKKKPLVRLYLIKSVDIFSTESGIRVFNAAQAICDLIEHLSPRISQRTDTFVFLLGDETDNVVKRLAERCASLVVESCKLRKLALHLMICLLSTGHVSSLIDNLLLTNIYESIFSVIGDNELCFADGSAALLLLTLLVGYRRPGITNCISEKLSAECNDSSLTVNSVTAHKYFMKHIATKLLKATIMLYTDGWSNVWEYIETMWLMEGSLCWDRW</sequence>
<dbReference type="GO" id="GO:0005829">
    <property type="term" value="C:cytosol"/>
    <property type="evidence" value="ECO:0007669"/>
    <property type="project" value="TreeGrafter"/>
</dbReference>
<dbReference type="AlphaFoldDB" id="A0A0M3I237"/>
<protein>
    <submittedName>
        <fullName evidence="2">DUF1741 domain-containing protein</fullName>
    </submittedName>
</protein>
<evidence type="ECO:0000313" key="1">
    <source>
        <dbReference type="Proteomes" id="UP000036681"/>
    </source>
</evidence>
<dbReference type="PANTHER" id="PTHR13608">
    <property type="entry name" value="ARMADILLO-LIKE HELICAL DOMAIN-CONTAINING PROTEIN 3"/>
    <property type="match status" value="1"/>
</dbReference>
<evidence type="ECO:0000313" key="2">
    <source>
        <dbReference type="WBParaSite" id="ALUE_0001047001-mRNA-1"/>
    </source>
</evidence>
<reference evidence="2" key="1">
    <citation type="submission" date="2017-02" db="UniProtKB">
        <authorList>
            <consortium name="WormBaseParasite"/>
        </authorList>
    </citation>
    <scope>IDENTIFICATION</scope>
</reference>